<proteinExistence type="predicted"/>
<sequence length="209" mass="23962">MNPVYDAAVMGRVRGLRGAKDGVVGDVPEVAPYGRVCLESVKRGDSPGTWKAHRRWPEAQWLQGRSPVLWFAPGTRVVEGNGRRWSSPYPVICWLWEYKWFHVMALCREDGTGYYCNIASPPVWLPERKTLRVTDLELDVRIEPRGRPKVVDRDEFEKAVRRGRITRIEAAAAERAVEELLGWIKDRTGPFDPAEVIRWRRVGEGQVPE</sequence>
<gene>
    <name evidence="1" type="ORF">FAVT5_2851</name>
</gene>
<evidence type="ECO:0000313" key="1">
    <source>
        <dbReference type="EMBL" id="CAB3394377.1"/>
    </source>
</evidence>
<dbReference type="Proteomes" id="UP000501793">
    <property type="component" value="Chromosome"/>
</dbReference>
<keyword evidence="2" id="KW-1185">Reference proteome</keyword>
<organism evidence="1 2">
    <name type="scientific">Kyrpidia spormannii</name>
    <dbReference type="NCBI Taxonomy" id="2055160"/>
    <lineage>
        <taxon>Bacteria</taxon>
        <taxon>Bacillati</taxon>
        <taxon>Bacillota</taxon>
        <taxon>Bacilli</taxon>
        <taxon>Bacillales</taxon>
        <taxon>Alicyclobacillaceae</taxon>
        <taxon>Kyrpidia</taxon>
    </lineage>
</organism>
<accession>A0ACA8ZBP7</accession>
<reference evidence="1" key="1">
    <citation type="submission" date="2020-04" db="EMBL/GenBank/DDBJ databases">
        <authorList>
            <person name="Hogendoorn C."/>
        </authorList>
    </citation>
    <scope>NUCLEOTIDE SEQUENCE</scope>
    <source>
        <strain evidence="1">FAVT5</strain>
    </source>
</reference>
<name>A0ACA8ZBP7_9BACL</name>
<evidence type="ECO:0000313" key="2">
    <source>
        <dbReference type="Proteomes" id="UP000501793"/>
    </source>
</evidence>
<protein>
    <submittedName>
        <fullName evidence="1">Uncharacterized protein</fullName>
    </submittedName>
</protein>
<dbReference type="EMBL" id="LR792684">
    <property type="protein sequence ID" value="CAB3394377.1"/>
    <property type="molecule type" value="Genomic_DNA"/>
</dbReference>